<name>A0A1V8ZXW9_SACPI</name>
<comment type="caution">
    <text evidence="2">The sequence shown here is derived from an EMBL/GenBank/DDBJ whole genome shotgun (WGS) entry which is preliminary data.</text>
</comment>
<sequence length="290" mass="32411">MCSSPIARRELISVRTREAIRDLMSGTTLREIDEMWQDEYFPPAEDPEPVGGQRVTRFQGYLDQVDWTDEGHVSRAVRVFEVALRFLFKIPDNPHWDPSNNIQRIRKLLARDGYELTTNGRIVGSPTIVVTDRLLSNLKDPLVIQDHLSRIATAIERDDPAQVIGSAKELVESTAKVVLRETGHDFTENTKLPDLVRRAQEALSVHPGGAPGNLDNSEIVKKILGASVTITNGIAELRNRGFGTGHGPGTARNGLGPRHARLAVNAVRLWCEFMLDTLSDERAPWRKAER</sequence>
<keyword evidence="3" id="KW-1185">Reference proteome</keyword>
<proteinExistence type="predicted"/>
<dbReference type="Proteomes" id="UP000192591">
    <property type="component" value="Unassembled WGS sequence"/>
</dbReference>
<dbReference type="InterPro" id="IPR026001">
    <property type="entry name" value="Abi-like_C"/>
</dbReference>
<evidence type="ECO:0000313" key="2">
    <source>
        <dbReference type="EMBL" id="OQO89641.1"/>
    </source>
</evidence>
<dbReference type="AlphaFoldDB" id="A0A1V8ZXW9"/>
<organism evidence="2 3">
    <name type="scientific">Saccharomonospora piscinae</name>
    <dbReference type="NCBI Taxonomy" id="687388"/>
    <lineage>
        <taxon>Bacteria</taxon>
        <taxon>Bacillati</taxon>
        <taxon>Actinomycetota</taxon>
        <taxon>Actinomycetes</taxon>
        <taxon>Pseudonocardiales</taxon>
        <taxon>Pseudonocardiaceae</taxon>
        <taxon>Saccharomonospora</taxon>
    </lineage>
</organism>
<feature type="domain" description="Abortive infection protein-like C-terminal" evidence="1">
    <location>
        <begin position="193"/>
        <end position="276"/>
    </location>
</feature>
<evidence type="ECO:0000313" key="3">
    <source>
        <dbReference type="Proteomes" id="UP000192591"/>
    </source>
</evidence>
<dbReference type="Pfam" id="PF14355">
    <property type="entry name" value="Abi_C"/>
    <property type="match status" value="1"/>
</dbReference>
<gene>
    <name evidence="2" type="ORF">B1813_22295</name>
</gene>
<reference evidence="2 3" key="1">
    <citation type="submission" date="2017-02" db="EMBL/GenBank/DDBJ databases">
        <title>Draft genome of Saccharomonospora sp. 154.</title>
        <authorList>
            <person name="Alonso-Carmona G.S."/>
            <person name="De La Haba R."/>
            <person name="Vera-Gargallo B."/>
            <person name="Sandoval-Trujillo A.H."/>
            <person name="Ramirez-Duran N."/>
            <person name="Ventosa A."/>
        </authorList>
    </citation>
    <scope>NUCLEOTIDE SEQUENCE [LARGE SCALE GENOMIC DNA]</scope>
    <source>
        <strain evidence="2 3">LRS4.154</strain>
    </source>
</reference>
<evidence type="ECO:0000259" key="1">
    <source>
        <dbReference type="Pfam" id="PF14355"/>
    </source>
</evidence>
<accession>A0A1V8ZXW9</accession>
<protein>
    <recommendedName>
        <fullName evidence="1">Abortive infection protein-like C-terminal domain-containing protein</fullName>
    </recommendedName>
</protein>
<dbReference type="EMBL" id="MWIH01000009">
    <property type="protein sequence ID" value="OQO89641.1"/>
    <property type="molecule type" value="Genomic_DNA"/>
</dbReference>